<comment type="domain">
    <text evidence="7">The DHHC domain is required for palmitoyltransferase activity.</text>
</comment>
<dbReference type="AlphaFoldDB" id="A0A6P5R521"/>
<dbReference type="InterPro" id="IPR001594">
    <property type="entry name" value="Palmitoyltrfase_DHHC"/>
</dbReference>
<keyword evidence="2 7" id="KW-0808">Transferase</keyword>
<comment type="catalytic activity">
    <reaction evidence="7">
        <text>L-cysteinyl-[protein] + hexadecanoyl-CoA = S-hexadecanoyl-L-cysteinyl-[protein] + CoA</text>
        <dbReference type="Rhea" id="RHEA:36683"/>
        <dbReference type="Rhea" id="RHEA-COMP:10131"/>
        <dbReference type="Rhea" id="RHEA-COMP:11032"/>
        <dbReference type="ChEBI" id="CHEBI:29950"/>
        <dbReference type="ChEBI" id="CHEBI:57287"/>
        <dbReference type="ChEBI" id="CHEBI:57379"/>
        <dbReference type="ChEBI" id="CHEBI:74151"/>
        <dbReference type="EC" id="2.3.1.225"/>
    </reaction>
</comment>
<evidence type="ECO:0000256" key="7">
    <source>
        <dbReference type="RuleBase" id="RU079119"/>
    </source>
</evidence>
<dbReference type="GO" id="GO:0019706">
    <property type="term" value="F:protein-cysteine S-palmitoyltransferase activity"/>
    <property type="evidence" value="ECO:0007669"/>
    <property type="project" value="UniProtKB-EC"/>
</dbReference>
<dbReference type="GeneID" id="110310843"/>
<keyword evidence="6 7" id="KW-0012">Acyltransferase</keyword>
<keyword evidence="5 7" id="KW-0472">Membrane</keyword>
<dbReference type="EC" id="2.3.1.225" evidence="7"/>
<dbReference type="GO" id="GO:0016020">
    <property type="term" value="C:membrane"/>
    <property type="evidence" value="ECO:0007669"/>
    <property type="project" value="UniProtKB-SubCell"/>
</dbReference>
<dbReference type="PROSITE" id="PS50216">
    <property type="entry name" value="DHHC"/>
    <property type="match status" value="1"/>
</dbReference>
<evidence type="ECO:0000313" key="9">
    <source>
        <dbReference type="Proteomes" id="UP000515126"/>
    </source>
</evidence>
<dbReference type="RefSeq" id="XP_021039616.1">
    <property type="nucleotide sequence ID" value="XM_021183957.1"/>
</dbReference>
<accession>A0A6P5R521</accession>
<name>A0A6P5R521_MUSCR</name>
<keyword evidence="9" id="KW-1185">Reference proteome</keyword>
<evidence type="ECO:0000256" key="5">
    <source>
        <dbReference type="ARBA" id="ARBA00023136"/>
    </source>
</evidence>
<dbReference type="PANTHER" id="PTHR12246">
    <property type="entry name" value="PALMITOYLTRANSFERASE ZDHHC16"/>
    <property type="match status" value="1"/>
</dbReference>
<keyword evidence="3 7" id="KW-0812">Transmembrane</keyword>
<keyword evidence="4 7" id="KW-1133">Transmembrane helix</keyword>
<reference evidence="10" key="1">
    <citation type="submission" date="2025-08" db="UniProtKB">
        <authorList>
            <consortium name="RefSeq"/>
        </authorList>
    </citation>
    <scope>IDENTIFICATION</scope>
</reference>
<dbReference type="Proteomes" id="UP000515126">
    <property type="component" value="Chromosome 15"/>
</dbReference>
<evidence type="ECO:0000256" key="4">
    <source>
        <dbReference type="ARBA" id="ARBA00022989"/>
    </source>
</evidence>
<feature type="transmembrane region" description="Helical" evidence="7">
    <location>
        <begin position="153"/>
        <end position="177"/>
    </location>
</feature>
<comment type="subcellular location">
    <subcellularLocation>
        <location evidence="1">Membrane</location>
        <topology evidence="1">Multi-pass membrane protein</topology>
    </subcellularLocation>
</comment>
<evidence type="ECO:0000259" key="8">
    <source>
        <dbReference type="Pfam" id="PF01529"/>
    </source>
</evidence>
<evidence type="ECO:0000313" key="10">
    <source>
        <dbReference type="RefSeq" id="XP_021039616.1"/>
    </source>
</evidence>
<gene>
    <name evidence="10" type="primary">LOC110310843</name>
</gene>
<proteinExistence type="inferred from homology"/>
<organism evidence="9 10">
    <name type="scientific">Mus caroli</name>
    <name type="common">Ryukyu mouse</name>
    <name type="synonym">Ricefield mouse</name>
    <dbReference type="NCBI Taxonomy" id="10089"/>
    <lineage>
        <taxon>Eukaryota</taxon>
        <taxon>Metazoa</taxon>
        <taxon>Chordata</taxon>
        <taxon>Craniata</taxon>
        <taxon>Vertebrata</taxon>
        <taxon>Euteleostomi</taxon>
        <taxon>Mammalia</taxon>
        <taxon>Eutheria</taxon>
        <taxon>Euarchontoglires</taxon>
        <taxon>Glires</taxon>
        <taxon>Rodentia</taxon>
        <taxon>Myomorpha</taxon>
        <taxon>Muroidea</taxon>
        <taxon>Muridae</taxon>
        <taxon>Murinae</taxon>
        <taxon>Mus</taxon>
        <taxon>Mus</taxon>
    </lineage>
</organism>
<evidence type="ECO:0000256" key="3">
    <source>
        <dbReference type="ARBA" id="ARBA00022692"/>
    </source>
</evidence>
<feature type="transmembrane region" description="Helical" evidence="7">
    <location>
        <begin position="197"/>
        <end position="216"/>
    </location>
</feature>
<evidence type="ECO:0000256" key="2">
    <source>
        <dbReference type="ARBA" id="ARBA00022679"/>
    </source>
</evidence>
<feature type="transmembrane region" description="Helical" evidence="7">
    <location>
        <begin position="65"/>
        <end position="84"/>
    </location>
</feature>
<feature type="transmembrane region" description="Helical" evidence="7">
    <location>
        <begin position="30"/>
        <end position="53"/>
    </location>
</feature>
<dbReference type="InterPro" id="IPR039859">
    <property type="entry name" value="PFA4/ZDH16/20/ERF2-like"/>
</dbReference>
<comment type="similarity">
    <text evidence="7">Belongs to the DHHC palmitoyltransferase family.</text>
</comment>
<protein>
    <recommendedName>
        <fullName evidence="7">Palmitoyltransferase</fullName>
        <ecNumber evidence="7">2.3.1.225</ecNumber>
    </recommendedName>
</protein>
<evidence type="ECO:0000256" key="6">
    <source>
        <dbReference type="ARBA" id="ARBA00023315"/>
    </source>
</evidence>
<evidence type="ECO:0000256" key="1">
    <source>
        <dbReference type="ARBA" id="ARBA00004141"/>
    </source>
</evidence>
<feature type="domain" description="Palmitoyltransferase DHHC" evidence="8">
    <location>
        <begin position="109"/>
        <end position="232"/>
    </location>
</feature>
<dbReference type="Pfam" id="PF01529">
    <property type="entry name" value="DHHC"/>
    <property type="match status" value="1"/>
</dbReference>
<dbReference type="KEGG" id="mcal:110310843"/>
<sequence>MSSSVQNHGTSEHSAGLETPLQAPNQHCWFVLDPIGILCAMAAWVLVLSGGWVLFRDLLIPSNNMLYIVANGVVFHLLASLALASHLRTMLTDPGSVPLGNPPGPGTVSYCPDCHSAIPRTACHCTVCQRCIRKNDHHCPWINNCVGEDNQKYFLLFTMYIGLTSTHVLLLLGIPVLCSYMRGEWDSSSTVSLPAPILFLLLVAIMGFLFAVVMLCSQMCVIYSDKTTTELLYQNTHSGGRRTKCANMKAVCGSHVSLTWLSPFHSPEHYKVNEHHDMA</sequence>